<dbReference type="RefSeq" id="XP_025354468.1">
    <property type="nucleotide sequence ID" value="XM_025502715.1"/>
</dbReference>
<feature type="region of interest" description="Disordered" evidence="2">
    <location>
        <begin position="687"/>
        <end position="721"/>
    </location>
</feature>
<feature type="compositionally biased region" description="Polar residues" evidence="2">
    <location>
        <begin position="495"/>
        <end position="522"/>
    </location>
</feature>
<reference evidence="3 4" key="1">
    <citation type="journal article" date="2018" name="Mol. Biol. Evol.">
        <title>Broad Genomic Sampling Reveals a Smut Pathogenic Ancestry of the Fungal Clade Ustilaginomycotina.</title>
        <authorList>
            <person name="Kijpornyongpan T."/>
            <person name="Mondo S.J."/>
            <person name="Barry K."/>
            <person name="Sandor L."/>
            <person name="Lee J."/>
            <person name="Lipzen A."/>
            <person name="Pangilinan J."/>
            <person name="LaButti K."/>
            <person name="Hainaut M."/>
            <person name="Henrissat B."/>
            <person name="Grigoriev I.V."/>
            <person name="Spatafora J.W."/>
            <person name="Aime M.C."/>
        </authorList>
    </citation>
    <scope>NUCLEOTIDE SEQUENCE [LARGE SCALE GENOMIC DNA]</scope>
    <source>
        <strain evidence="3 4">MCA 3882</strain>
    </source>
</reference>
<protein>
    <submittedName>
        <fullName evidence="3">Uncharacterized protein</fullName>
    </submittedName>
</protein>
<dbReference type="InParanoid" id="A0A316V9J8"/>
<evidence type="ECO:0000313" key="3">
    <source>
        <dbReference type="EMBL" id="PWN34166.1"/>
    </source>
</evidence>
<feature type="region of interest" description="Disordered" evidence="2">
    <location>
        <begin position="751"/>
        <end position="779"/>
    </location>
</feature>
<feature type="compositionally biased region" description="Low complexity" evidence="2">
    <location>
        <begin position="464"/>
        <end position="478"/>
    </location>
</feature>
<feature type="compositionally biased region" description="Polar residues" evidence="2">
    <location>
        <begin position="689"/>
        <end position="716"/>
    </location>
</feature>
<keyword evidence="1" id="KW-0175">Coiled coil</keyword>
<feature type="region of interest" description="Disordered" evidence="2">
    <location>
        <begin position="464"/>
        <end position="586"/>
    </location>
</feature>
<feature type="region of interest" description="Disordered" evidence="2">
    <location>
        <begin position="185"/>
        <end position="222"/>
    </location>
</feature>
<gene>
    <name evidence="3" type="ORF">FA14DRAFT_69609</name>
</gene>
<dbReference type="GeneID" id="37024496"/>
<feature type="compositionally biased region" description="Low complexity" evidence="2">
    <location>
        <begin position="807"/>
        <end position="822"/>
    </location>
</feature>
<feature type="coiled-coil region" evidence="1">
    <location>
        <begin position="425"/>
        <end position="452"/>
    </location>
</feature>
<feature type="region of interest" description="Disordered" evidence="2">
    <location>
        <begin position="258"/>
        <end position="287"/>
    </location>
</feature>
<feature type="region of interest" description="Disordered" evidence="2">
    <location>
        <begin position="934"/>
        <end position="957"/>
    </location>
</feature>
<name>A0A316V9J8_9BASI</name>
<dbReference type="EMBL" id="KZ819604">
    <property type="protein sequence ID" value="PWN34166.1"/>
    <property type="molecule type" value="Genomic_DNA"/>
</dbReference>
<evidence type="ECO:0000256" key="2">
    <source>
        <dbReference type="SAM" id="MobiDB-lite"/>
    </source>
</evidence>
<organism evidence="3 4">
    <name type="scientific">Meira miltonrushii</name>
    <dbReference type="NCBI Taxonomy" id="1280837"/>
    <lineage>
        <taxon>Eukaryota</taxon>
        <taxon>Fungi</taxon>
        <taxon>Dikarya</taxon>
        <taxon>Basidiomycota</taxon>
        <taxon>Ustilaginomycotina</taxon>
        <taxon>Exobasidiomycetes</taxon>
        <taxon>Exobasidiales</taxon>
        <taxon>Brachybasidiaceae</taxon>
        <taxon>Meira</taxon>
    </lineage>
</organism>
<feature type="compositionally biased region" description="Polar residues" evidence="2">
    <location>
        <begin position="271"/>
        <end position="280"/>
    </location>
</feature>
<keyword evidence="4" id="KW-1185">Reference proteome</keyword>
<evidence type="ECO:0000313" key="4">
    <source>
        <dbReference type="Proteomes" id="UP000245771"/>
    </source>
</evidence>
<evidence type="ECO:0000256" key="1">
    <source>
        <dbReference type="SAM" id="Coils"/>
    </source>
</evidence>
<accession>A0A316V9J8</accession>
<proteinExistence type="predicted"/>
<dbReference type="AlphaFoldDB" id="A0A316V9J8"/>
<feature type="region of interest" description="Disordered" evidence="2">
    <location>
        <begin position="658"/>
        <end position="677"/>
    </location>
</feature>
<feature type="compositionally biased region" description="Polar residues" evidence="2">
    <location>
        <begin position="535"/>
        <end position="549"/>
    </location>
</feature>
<feature type="compositionally biased region" description="Polar residues" evidence="2">
    <location>
        <begin position="754"/>
        <end position="772"/>
    </location>
</feature>
<feature type="compositionally biased region" description="Polar residues" evidence="2">
    <location>
        <begin position="658"/>
        <end position="668"/>
    </location>
</feature>
<sequence length="957" mass="103797">MDRKTVPNGSQCCFGDVFPINANALILDLASQSVKLRRRRGNSIDEGDAKDKAEFLQLTPAHVHSRAPFPSPSRRLFDRHLPLLQPRKIFKSTAPLKITKMSTSQQFGEDIELIQSGRQCSNMTATHPENNIRRKRNKALGHALRKSRDLRNAKELAEMLGRPLPPLPPVDPTENMAKVLADSPLELPEPPCRPKRSPARLAAALPPIDQKPATSKKANDDDDDWASFISRGYALFPQPPSTRPIVSKSNRSRLAHKQAKRLSGLSRFDTDSCSPQSSMDSVMMRRSKTVPQKTGIDWLDDELAWVSSDDEREELCRAMTPSEGPISAFTAGLGLTRSASTPPSSSVDTFPGSDSSISIFQTPSQQMQQQKNKWRLSGVSDVFVTPTASPQIDLGTLTMSGKDGKTLSSIKRAHLPMFAGLADAVSRYAAEAAGFERNIDEEREEEEEAHDDFAAIANRHDSVSSITSSSAMSRDFSSATTISTRPSSIAGISECGSSASWARSPTSQARMRQLPPSTSSRVGSVDGSMIGQDFSFPSTSTMDKLTHSSSNKHHRKPSDASSSHSKAPRRRRGSKVPWPQEGSIPPLAPVRIASLQTAQSQPASSPERSERQLMGSWLDQGEQFEPTPVAQSNASSSTVVFDLSSTSTINQHRNALASRSTVDLMQPSSPAPPVAKSGLRGLFARQRRQSTSNVLDNKSQQSLVPSVKSADSTGSIDRTRPPAQLADRILSKMGGGSAFNALDVARPLADVPVTPTTTSDEPAPQSSPSQKIFGSASLAPHPMPYGLRQSLDQDRMTAADGLRAFAEASSASRRTSTISTKAMPTQLAGHYTNSRGNSSSVSRAASLRSRVRGLVFDYDPASPFYVYDGDEQIPVNTVKTPTSARQKSAGAPPVTFWRRGGARALSACDSYDDGESDRRTSLDQSYDSINTINSVQRTAAPAQQQSVRRKSSFNLWK</sequence>
<dbReference type="Proteomes" id="UP000245771">
    <property type="component" value="Unassembled WGS sequence"/>
</dbReference>
<feature type="region of interest" description="Disordered" evidence="2">
    <location>
        <begin position="807"/>
        <end position="839"/>
    </location>
</feature>